<dbReference type="SUPFAM" id="SSF51230">
    <property type="entry name" value="Single hybrid motif"/>
    <property type="match status" value="1"/>
</dbReference>
<feature type="compositionally biased region" description="Pro residues" evidence="7">
    <location>
        <begin position="141"/>
        <end position="156"/>
    </location>
</feature>
<dbReference type="Gene3D" id="2.40.50.100">
    <property type="match status" value="1"/>
</dbReference>
<organism evidence="10 11">
    <name type="scientific">Paractinoplanes globisporus</name>
    <dbReference type="NCBI Taxonomy" id="113565"/>
    <lineage>
        <taxon>Bacteria</taxon>
        <taxon>Bacillati</taxon>
        <taxon>Actinomycetota</taxon>
        <taxon>Actinomycetes</taxon>
        <taxon>Micromonosporales</taxon>
        <taxon>Micromonosporaceae</taxon>
        <taxon>Paractinoplanes</taxon>
    </lineage>
</organism>
<feature type="region of interest" description="Disordered" evidence="7">
    <location>
        <begin position="125"/>
        <end position="163"/>
    </location>
</feature>
<comment type="cofactor">
    <cofactor evidence="1 6">
        <name>(R)-lipoate</name>
        <dbReference type="ChEBI" id="CHEBI:83088"/>
    </cofactor>
</comment>
<dbReference type="InterPro" id="IPR011053">
    <property type="entry name" value="Single_hybrid_motif"/>
</dbReference>
<evidence type="ECO:0000259" key="8">
    <source>
        <dbReference type="PROSITE" id="PS50968"/>
    </source>
</evidence>
<dbReference type="SUPFAM" id="SSF52777">
    <property type="entry name" value="CoA-dependent acyltransferases"/>
    <property type="match status" value="1"/>
</dbReference>
<evidence type="ECO:0000313" key="10">
    <source>
        <dbReference type="EMBL" id="MFF5294978.1"/>
    </source>
</evidence>
<dbReference type="PANTHER" id="PTHR43178:SF5">
    <property type="entry name" value="LIPOAMIDE ACYLTRANSFERASE COMPONENT OF BRANCHED-CHAIN ALPHA-KETO ACID DEHYDROGENASE COMPLEX, MITOCHONDRIAL"/>
    <property type="match status" value="1"/>
</dbReference>
<dbReference type="SUPFAM" id="SSF47005">
    <property type="entry name" value="Peripheral subunit-binding domain of 2-oxo acid dehydrogenase complex"/>
    <property type="match status" value="1"/>
</dbReference>
<protein>
    <recommendedName>
        <fullName evidence="6">Dihydrolipoamide acetyltransferase component of pyruvate dehydrogenase complex</fullName>
        <ecNumber evidence="6">2.3.1.-</ecNumber>
    </recommendedName>
</protein>
<dbReference type="Pfam" id="PF00198">
    <property type="entry name" value="2-oxoacid_dh"/>
    <property type="match status" value="1"/>
</dbReference>
<keyword evidence="4 6" id="KW-0450">Lipoyl</keyword>
<dbReference type="EMBL" id="JBIAZU010000007">
    <property type="protein sequence ID" value="MFF5294978.1"/>
    <property type="molecule type" value="Genomic_DNA"/>
</dbReference>
<dbReference type="Gene3D" id="4.10.320.10">
    <property type="entry name" value="E3-binding domain"/>
    <property type="match status" value="1"/>
</dbReference>
<gene>
    <name evidence="10" type="ORF">ACFY35_36530</name>
</gene>
<reference evidence="10 11" key="1">
    <citation type="submission" date="2024-10" db="EMBL/GenBank/DDBJ databases">
        <title>The Natural Products Discovery Center: Release of the First 8490 Sequenced Strains for Exploring Actinobacteria Biosynthetic Diversity.</title>
        <authorList>
            <person name="Kalkreuter E."/>
            <person name="Kautsar S.A."/>
            <person name="Yang D."/>
            <person name="Bader C.D."/>
            <person name="Teijaro C.N."/>
            <person name="Fluegel L."/>
            <person name="Davis C.M."/>
            <person name="Simpson J.R."/>
            <person name="Lauterbach L."/>
            <person name="Steele A.D."/>
            <person name="Gui C."/>
            <person name="Meng S."/>
            <person name="Li G."/>
            <person name="Viehrig K."/>
            <person name="Ye F."/>
            <person name="Su P."/>
            <person name="Kiefer A.F."/>
            <person name="Nichols A."/>
            <person name="Cepeda A.J."/>
            <person name="Yan W."/>
            <person name="Fan B."/>
            <person name="Jiang Y."/>
            <person name="Adhikari A."/>
            <person name="Zheng C.-J."/>
            <person name="Schuster L."/>
            <person name="Cowan T.M."/>
            <person name="Smanski M.J."/>
            <person name="Chevrette M.G."/>
            <person name="De Carvalho L.P.S."/>
            <person name="Shen B."/>
        </authorList>
    </citation>
    <scope>NUCLEOTIDE SEQUENCE [LARGE SCALE GENOMIC DNA]</scope>
    <source>
        <strain evidence="10 11">NPDC000087</strain>
    </source>
</reference>
<evidence type="ECO:0000256" key="1">
    <source>
        <dbReference type="ARBA" id="ARBA00001938"/>
    </source>
</evidence>
<comment type="similarity">
    <text evidence="2 6">Belongs to the 2-oxoacid dehydrogenase family.</text>
</comment>
<name>A0ABW6WPK4_9ACTN</name>
<dbReference type="Gene3D" id="3.30.559.10">
    <property type="entry name" value="Chloramphenicol acetyltransferase-like domain"/>
    <property type="match status" value="1"/>
</dbReference>
<dbReference type="PROSITE" id="PS51826">
    <property type="entry name" value="PSBD"/>
    <property type="match status" value="1"/>
</dbReference>
<sequence length="464" mass="48152">MSRIKEFTLPDLGEGLTEGEILSWLVKVGDTIELNQPIVEVETAKAAVEIPAKWAGVVTKIFHEAGTTVEVGAPIVAIDTNPGAGDLPEPSAESLAAVEVAPVEGAVEPGLIGGPAPGGRTAVLVGYGPRNTSAKRRPRLGTPPAPPAAAPPPTAPAPVATAASEPVAAAAPSSAPVLAKPPVRKLARDLGVDLTSLAGTGPMGSVTRDDVQQAAAQPVAAGAAPEVFDAGRERRIPVKGVRKLTAENMVASAFTAPHVTEFLTVDVTRTMKALEKIKARPEFREVRVSPLLLVAKAVLLAVKRHPMVNSTWSGGTGEIVVKDYVNLGIAAATERGLIVPNVKDAGRLTLRELAEALNTLVQVARSGKTPPADMAGGTLSITNVGVFGVDTGTPILPPGESAILAFGSVKPTPWVHKDKIKIRQVTTLGLSFDHRIIDGELGSKFLRDIGEFLTDPESALLSWT</sequence>
<dbReference type="CDD" id="cd06849">
    <property type="entry name" value="lipoyl_domain"/>
    <property type="match status" value="1"/>
</dbReference>
<dbReference type="PROSITE" id="PS50968">
    <property type="entry name" value="BIOTINYL_LIPOYL"/>
    <property type="match status" value="1"/>
</dbReference>
<dbReference type="InterPro" id="IPR023213">
    <property type="entry name" value="CAT-like_dom_sf"/>
</dbReference>
<dbReference type="EC" id="2.3.1.-" evidence="6"/>
<keyword evidence="3 6" id="KW-0808">Transferase</keyword>
<keyword evidence="5 6" id="KW-0012">Acyltransferase</keyword>
<feature type="domain" description="Lipoyl-binding" evidence="8">
    <location>
        <begin position="4"/>
        <end position="79"/>
    </location>
</feature>
<dbReference type="InterPro" id="IPR050743">
    <property type="entry name" value="2-oxoacid_DH_E2_comp"/>
</dbReference>
<accession>A0ABW6WPK4</accession>
<feature type="domain" description="Peripheral subunit-binding (PSBD)" evidence="9">
    <location>
        <begin position="178"/>
        <end position="215"/>
    </location>
</feature>
<dbReference type="InterPro" id="IPR004167">
    <property type="entry name" value="PSBD"/>
</dbReference>
<dbReference type="GO" id="GO:0016746">
    <property type="term" value="F:acyltransferase activity"/>
    <property type="evidence" value="ECO:0007669"/>
    <property type="project" value="UniProtKB-KW"/>
</dbReference>
<evidence type="ECO:0000256" key="2">
    <source>
        <dbReference type="ARBA" id="ARBA00007317"/>
    </source>
</evidence>
<dbReference type="InterPro" id="IPR001078">
    <property type="entry name" value="2-oxoacid_DH_actylTfrase"/>
</dbReference>
<evidence type="ECO:0000259" key="9">
    <source>
        <dbReference type="PROSITE" id="PS51826"/>
    </source>
</evidence>
<evidence type="ECO:0000313" key="11">
    <source>
        <dbReference type="Proteomes" id="UP001602245"/>
    </source>
</evidence>
<dbReference type="Pfam" id="PF02817">
    <property type="entry name" value="E3_binding"/>
    <property type="match status" value="1"/>
</dbReference>
<dbReference type="InterPro" id="IPR036625">
    <property type="entry name" value="E3-bd_dom_sf"/>
</dbReference>
<proteinExistence type="inferred from homology"/>
<dbReference type="Pfam" id="PF00364">
    <property type="entry name" value="Biotin_lipoyl"/>
    <property type="match status" value="1"/>
</dbReference>
<dbReference type="InterPro" id="IPR000089">
    <property type="entry name" value="Biotin_lipoyl"/>
</dbReference>
<comment type="caution">
    <text evidence="10">The sequence shown here is derived from an EMBL/GenBank/DDBJ whole genome shotgun (WGS) entry which is preliminary data.</text>
</comment>
<evidence type="ECO:0000256" key="6">
    <source>
        <dbReference type="RuleBase" id="RU003423"/>
    </source>
</evidence>
<dbReference type="PANTHER" id="PTHR43178">
    <property type="entry name" value="DIHYDROLIPOAMIDE ACETYLTRANSFERASE COMPONENT OF PYRUVATE DEHYDROGENASE COMPLEX"/>
    <property type="match status" value="1"/>
</dbReference>
<evidence type="ECO:0000256" key="4">
    <source>
        <dbReference type="ARBA" id="ARBA00022823"/>
    </source>
</evidence>
<evidence type="ECO:0000256" key="7">
    <source>
        <dbReference type="SAM" id="MobiDB-lite"/>
    </source>
</evidence>
<dbReference type="InterPro" id="IPR003016">
    <property type="entry name" value="2-oxoA_DH_lipoyl-BS"/>
</dbReference>
<dbReference type="PROSITE" id="PS00189">
    <property type="entry name" value="LIPOYL"/>
    <property type="match status" value="1"/>
</dbReference>
<evidence type="ECO:0000256" key="5">
    <source>
        <dbReference type="ARBA" id="ARBA00023315"/>
    </source>
</evidence>
<keyword evidence="11" id="KW-1185">Reference proteome</keyword>
<dbReference type="RefSeq" id="WP_020517349.1">
    <property type="nucleotide sequence ID" value="NZ_JBIAZU010000007.1"/>
</dbReference>
<evidence type="ECO:0000256" key="3">
    <source>
        <dbReference type="ARBA" id="ARBA00022679"/>
    </source>
</evidence>
<dbReference type="Proteomes" id="UP001602245">
    <property type="component" value="Unassembled WGS sequence"/>
</dbReference>